<feature type="region of interest" description="Disordered" evidence="1">
    <location>
        <begin position="134"/>
        <end position="241"/>
    </location>
</feature>
<dbReference type="RefSeq" id="WP_271920833.1">
    <property type="nucleotide sequence ID" value="NZ_JAQNDO010000001.1"/>
</dbReference>
<feature type="region of interest" description="Disordered" evidence="1">
    <location>
        <begin position="1"/>
        <end position="66"/>
    </location>
</feature>
<dbReference type="EMBL" id="JAQNDO010000001">
    <property type="protein sequence ID" value="MDC0744381.1"/>
    <property type="molecule type" value="Genomic_DNA"/>
</dbReference>
<feature type="compositionally biased region" description="Pro residues" evidence="1">
    <location>
        <begin position="223"/>
        <end position="235"/>
    </location>
</feature>
<gene>
    <name evidence="2" type="ORF">POL67_23825</name>
</gene>
<feature type="compositionally biased region" description="Pro residues" evidence="1">
    <location>
        <begin position="205"/>
        <end position="214"/>
    </location>
</feature>
<comment type="caution">
    <text evidence="2">The sequence shown here is derived from an EMBL/GenBank/DDBJ whole genome shotgun (WGS) entry which is preliminary data.</text>
</comment>
<evidence type="ECO:0000313" key="2">
    <source>
        <dbReference type="EMBL" id="MDC0744381.1"/>
    </source>
</evidence>
<feature type="compositionally biased region" description="Basic and acidic residues" evidence="1">
    <location>
        <begin position="1"/>
        <end position="26"/>
    </location>
</feature>
<keyword evidence="3" id="KW-1185">Reference proteome</keyword>
<accession>A0ABT5ERI9</accession>
<organism evidence="2 3">
    <name type="scientific">Polyangium mundeleinium</name>
    <dbReference type="NCBI Taxonomy" id="2995306"/>
    <lineage>
        <taxon>Bacteria</taxon>
        <taxon>Pseudomonadati</taxon>
        <taxon>Myxococcota</taxon>
        <taxon>Polyangia</taxon>
        <taxon>Polyangiales</taxon>
        <taxon>Polyangiaceae</taxon>
        <taxon>Polyangium</taxon>
    </lineage>
</organism>
<evidence type="ECO:0000256" key="1">
    <source>
        <dbReference type="SAM" id="MobiDB-lite"/>
    </source>
</evidence>
<proteinExistence type="predicted"/>
<dbReference type="Proteomes" id="UP001221411">
    <property type="component" value="Unassembled WGS sequence"/>
</dbReference>
<evidence type="ECO:0000313" key="3">
    <source>
        <dbReference type="Proteomes" id="UP001221411"/>
    </source>
</evidence>
<feature type="compositionally biased region" description="Pro residues" evidence="1">
    <location>
        <begin position="160"/>
        <end position="174"/>
    </location>
</feature>
<protein>
    <submittedName>
        <fullName evidence="2">Uncharacterized protein</fullName>
    </submittedName>
</protein>
<name>A0ABT5ERI9_9BACT</name>
<sequence>MSQWNPHDRPPPHDAPVQDRLRRDPPARTQPIRDVPLMFRSPPERRPEPIPGPNGYSAPNGRPSLETGVSTAYRVYDEYMRRGRDAARGFGGSWTEAGPLSYGDMARRAMRYWSDAVGMMFDFAGPMGFAPQGRAPQSPYGQPYGGYDPRAAYTPQNRYEPPPPYGRPEPPPPYGRYEPPTRERYEPPTHGAYTPPPPPRERYEPPPFEGPRAPPWASRGPGPAAPAPPPRPPLEPSGREPGIALRFDVHLGRAAEVRLHLGPGAAGKHLVAPALGALDVEGAPPLEGVRLSNDGAIGITLQIPPEQPAGSYSGVVIDEASRSPVGRVTVTLKA</sequence>
<reference evidence="2 3" key="1">
    <citation type="submission" date="2022-11" db="EMBL/GenBank/DDBJ databases">
        <title>Minimal conservation of predation-associated metabolite biosynthetic gene clusters underscores biosynthetic potential of Myxococcota including descriptions for ten novel species: Archangium lansinium sp. nov., Myxococcus landrumus sp. nov., Nannocystis bai.</title>
        <authorList>
            <person name="Ahearne A."/>
            <person name="Stevens C."/>
            <person name="Dowd S."/>
        </authorList>
    </citation>
    <scope>NUCLEOTIDE SEQUENCE [LARGE SCALE GENOMIC DNA]</scope>
    <source>
        <strain evidence="2 3">RJM3</strain>
    </source>
</reference>